<gene>
    <name evidence="4" type="ORF">CVV64_19445</name>
</gene>
<dbReference type="PANTHER" id="PTHR43278:SF4">
    <property type="entry name" value="NAD(P)H-DEPENDENT FMN-CONTAINING OXIDOREDUCTASE YWQN-RELATED"/>
    <property type="match status" value="1"/>
</dbReference>
<name>A0A2N1PIX7_9BACT</name>
<evidence type="ECO:0000259" key="3">
    <source>
        <dbReference type="Pfam" id="PF03358"/>
    </source>
</evidence>
<dbReference type="AlphaFoldDB" id="A0A2N1PIX7"/>
<keyword evidence="2" id="KW-0288">FMN</keyword>
<dbReference type="SUPFAM" id="SSF52218">
    <property type="entry name" value="Flavoproteins"/>
    <property type="match status" value="1"/>
</dbReference>
<feature type="domain" description="NADPH-dependent FMN reductase-like" evidence="3">
    <location>
        <begin position="1"/>
        <end position="158"/>
    </location>
</feature>
<evidence type="ECO:0000256" key="2">
    <source>
        <dbReference type="ARBA" id="ARBA00022643"/>
    </source>
</evidence>
<dbReference type="Proteomes" id="UP000233256">
    <property type="component" value="Unassembled WGS sequence"/>
</dbReference>
<dbReference type="EMBL" id="PGXC01000053">
    <property type="protein sequence ID" value="PKK88297.1"/>
    <property type="molecule type" value="Genomic_DNA"/>
</dbReference>
<accession>A0A2N1PIX7</accession>
<dbReference type="GO" id="GO:0016491">
    <property type="term" value="F:oxidoreductase activity"/>
    <property type="evidence" value="ECO:0007669"/>
    <property type="project" value="InterPro"/>
</dbReference>
<dbReference type="InterPro" id="IPR005025">
    <property type="entry name" value="FMN_Rdtase-like_dom"/>
</dbReference>
<sequence length="191" mass="20635">MKVVMFNGSPRKNGNTRGLLDTVASVLNREGIETEIIQVGGKAIRGCTACGQCRELQNGKCVLPDDGVNEFISKAVEADGIILGSPVYFSNMTPEIKALIDRVGFVCKGNGNLLRRKVGASVVSVRRGGANSVFSSLNYFFLINEMIVPGSSYWNFAFGLAPGDYQQDEEGLATMNTLAENMAWLLKKTAD</sequence>
<dbReference type="Gene3D" id="3.40.50.360">
    <property type="match status" value="1"/>
</dbReference>
<evidence type="ECO:0000256" key="1">
    <source>
        <dbReference type="ARBA" id="ARBA00022630"/>
    </source>
</evidence>
<keyword evidence="1" id="KW-0285">Flavoprotein</keyword>
<evidence type="ECO:0000313" key="4">
    <source>
        <dbReference type="EMBL" id="PKK88297.1"/>
    </source>
</evidence>
<protein>
    <submittedName>
        <fullName evidence="4">Flavodoxin family protein</fullName>
    </submittedName>
</protein>
<organism evidence="4 5">
    <name type="scientific">Candidatus Wallbacteria bacterium HGW-Wallbacteria-1</name>
    <dbReference type="NCBI Taxonomy" id="2013854"/>
    <lineage>
        <taxon>Bacteria</taxon>
        <taxon>Candidatus Walliibacteriota</taxon>
    </lineage>
</organism>
<dbReference type="PANTHER" id="PTHR43278">
    <property type="entry name" value="NAD(P)H-DEPENDENT FMN-CONTAINING OXIDOREDUCTASE YWQN-RELATED"/>
    <property type="match status" value="1"/>
</dbReference>
<proteinExistence type="predicted"/>
<evidence type="ECO:0000313" key="5">
    <source>
        <dbReference type="Proteomes" id="UP000233256"/>
    </source>
</evidence>
<dbReference type="InterPro" id="IPR029039">
    <property type="entry name" value="Flavoprotein-like_sf"/>
</dbReference>
<reference evidence="4 5" key="1">
    <citation type="journal article" date="2017" name="ISME J.">
        <title>Potential for microbial H2 and metal transformations associated with novel bacteria and archaea in deep terrestrial subsurface sediments.</title>
        <authorList>
            <person name="Hernsdorf A.W."/>
            <person name="Amano Y."/>
            <person name="Miyakawa K."/>
            <person name="Ise K."/>
            <person name="Suzuki Y."/>
            <person name="Anantharaman K."/>
            <person name="Probst A."/>
            <person name="Burstein D."/>
            <person name="Thomas B.C."/>
            <person name="Banfield J.F."/>
        </authorList>
    </citation>
    <scope>NUCLEOTIDE SEQUENCE [LARGE SCALE GENOMIC DNA]</scope>
    <source>
        <strain evidence="4">HGW-Wallbacteria-1</strain>
    </source>
</reference>
<dbReference type="Pfam" id="PF03358">
    <property type="entry name" value="FMN_red"/>
    <property type="match status" value="1"/>
</dbReference>
<dbReference type="InterPro" id="IPR051796">
    <property type="entry name" value="ISF_SsuE-like"/>
</dbReference>
<comment type="caution">
    <text evidence="4">The sequence shown here is derived from an EMBL/GenBank/DDBJ whole genome shotgun (WGS) entry which is preliminary data.</text>
</comment>